<gene>
    <name evidence="1" type="ORF">B0H17DRAFT_1139240</name>
</gene>
<accession>A0AAD7D4K4</accession>
<dbReference type="AlphaFoldDB" id="A0AAD7D4K4"/>
<evidence type="ECO:0000313" key="2">
    <source>
        <dbReference type="Proteomes" id="UP001221757"/>
    </source>
</evidence>
<evidence type="ECO:0000313" key="1">
    <source>
        <dbReference type="EMBL" id="KAJ7678684.1"/>
    </source>
</evidence>
<proteinExistence type="predicted"/>
<name>A0AAD7D4K4_MYCRO</name>
<dbReference type="EMBL" id="JARKIE010000132">
    <property type="protein sequence ID" value="KAJ7678684.1"/>
    <property type="molecule type" value="Genomic_DNA"/>
</dbReference>
<keyword evidence="2" id="KW-1185">Reference proteome</keyword>
<sequence>MHGGSRCACPHCACGEDRGDAGPPDACGPLSNGDIEEGVQACEGGDVKAAAEERREGRVVGSVEERCWDVRRARVGVAVQDLGDLAPCCSAAEERRGAVRTSQRRTWGREVIAEADMGRCTTEAQQRGRLDGSALTCQACGNAKPVAVGWKTGRWCDTVWGGGDVVEAVGTLWRRWGRGGSGDVVEAAGMSWRQRGCRGGSGDVVEAAGTLWRSDVVGVVVGVAGDAEGGANVGGFVGQECGGGDTEGSGRDAEGGVQGGGGRCCCRRGRRGQRAGQCRRWGARHGTRVAAANVVVVAGDAEGGADVGARGEMPMTRCLCGGAHRGTRLGQRMSWVLPVIQTAARTWGGSSWLLNKSAGEYEGQGRRRMQTLEGGVLGGPAKVECAVVVELTAGNVMHCLHCQTDRPNDRCGLQARGQCWAWAAEHLHRKQECGRHIVRGAQWQLYGESHGVLKCGRRNVPRVKTLTVEHEHENMTSGEPE</sequence>
<comment type="caution">
    <text evidence="1">The sequence shown here is derived from an EMBL/GenBank/DDBJ whole genome shotgun (WGS) entry which is preliminary data.</text>
</comment>
<organism evidence="1 2">
    <name type="scientific">Mycena rosella</name>
    <name type="common">Pink bonnet</name>
    <name type="synonym">Agaricus rosellus</name>
    <dbReference type="NCBI Taxonomy" id="1033263"/>
    <lineage>
        <taxon>Eukaryota</taxon>
        <taxon>Fungi</taxon>
        <taxon>Dikarya</taxon>
        <taxon>Basidiomycota</taxon>
        <taxon>Agaricomycotina</taxon>
        <taxon>Agaricomycetes</taxon>
        <taxon>Agaricomycetidae</taxon>
        <taxon>Agaricales</taxon>
        <taxon>Marasmiineae</taxon>
        <taxon>Mycenaceae</taxon>
        <taxon>Mycena</taxon>
    </lineage>
</organism>
<dbReference type="Proteomes" id="UP001221757">
    <property type="component" value="Unassembled WGS sequence"/>
</dbReference>
<reference evidence="1" key="1">
    <citation type="submission" date="2023-03" db="EMBL/GenBank/DDBJ databases">
        <title>Massive genome expansion in bonnet fungi (Mycena s.s.) driven by repeated elements and novel gene families across ecological guilds.</title>
        <authorList>
            <consortium name="Lawrence Berkeley National Laboratory"/>
            <person name="Harder C.B."/>
            <person name="Miyauchi S."/>
            <person name="Viragh M."/>
            <person name="Kuo A."/>
            <person name="Thoen E."/>
            <person name="Andreopoulos B."/>
            <person name="Lu D."/>
            <person name="Skrede I."/>
            <person name="Drula E."/>
            <person name="Henrissat B."/>
            <person name="Morin E."/>
            <person name="Kohler A."/>
            <person name="Barry K."/>
            <person name="LaButti K."/>
            <person name="Morin E."/>
            <person name="Salamov A."/>
            <person name="Lipzen A."/>
            <person name="Mereny Z."/>
            <person name="Hegedus B."/>
            <person name="Baldrian P."/>
            <person name="Stursova M."/>
            <person name="Weitz H."/>
            <person name="Taylor A."/>
            <person name="Grigoriev I.V."/>
            <person name="Nagy L.G."/>
            <person name="Martin F."/>
            <person name="Kauserud H."/>
        </authorList>
    </citation>
    <scope>NUCLEOTIDE SEQUENCE</scope>
    <source>
        <strain evidence="1">CBHHK067</strain>
    </source>
</reference>
<protein>
    <submittedName>
        <fullName evidence="1">Uncharacterized protein</fullName>
    </submittedName>
</protein>